<dbReference type="RefSeq" id="WP_166149057.1">
    <property type="nucleotide sequence ID" value="NZ_JAANYN010000007.1"/>
</dbReference>
<reference evidence="1 2" key="1">
    <citation type="submission" date="2020-03" db="EMBL/GenBank/DDBJ databases">
        <title>Cyclobacterium plantarum sp. nov., a marine bacterium isolated from a coastal-marine wetland.</title>
        <authorList>
            <person name="Sanchez-Porro C."/>
            <person name="Ventosa A."/>
            <person name="Amoozegar M."/>
        </authorList>
    </citation>
    <scope>NUCLEOTIDE SEQUENCE [LARGE SCALE GENOMIC DNA]</scope>
    <source>
        <strain evidence="1 2">GBPx2</strain>
    </source>
</reference>
<dbReference type="PROSITE" id="PS51257">
    <property type="entry name" value="PROKAR_LIPOPROTEIN"/>
    <property type="match status" value="1"/>
</dbReference>
<protein>
    <submittedName>
        <fullName evidence="1">DUF4249 domain-containing protein</fullName>
    </submittedName>
</protein>
<accession>A0ABX0HE04</accession>
<keyword evidence="2" id="KW-1185">Reference proteome</keyword>
<dbReference type="Proteomes" id="UP000649799">
    <property type="component" value="Unassembled WGS sequence"/>
</dbReference>
<gene>
    <name evidence="1" type="ORF">G9Q97_17275</name>
</gene>
<dbReference type="Pfam" id="PF14054">
    <property type="entry name" value="DUF4249"/>
    <property type="match status" value="1"/>
</dbReference>
<dbReference type="EMBL" id="JAANYN010000007">
    <property type="protein sequence ID" value="NHE58563.1"/>
    <property type="molecule type" value="Genomic_DNA"/>
</dbReference>
<dbReference type="InterPro" id="IPR025345">
    <property type="entry name" value="DUF4249"/>
</dbReference>
<evidence type="ECO:0000313" key="2">
    <source>
        <dbReference type="Proteomes" id="UP000649799"/>
    </source>
</evidence>
<organism evidence="1 2">
    <name type="scientific">Cyclobacterium plantarum</name>
    <dbReference type="NCBI Taxonomy" id="2716263"/>
    <lineage>
        <taxon>Bacteria</taxon>
        <taxon>Pseudomonadati</taxon>
        <taxon>Bacteroidota</taxon>
        <taxon>Cytophagia</taxon>
        <taxon>Cytophagales</taxon>
        <taxon>Cyclobacteriaceae</taxon>
        <taxon>Cyclobacterium</taxon>
    </lineage>
</organism>
<evidence type="ECO:0000313" key="1">
    <source>
        <dbReference type="EMBL" id="NHE58563.1"/>
    </source>
</evidence>
<proteinExistence type="predicted"/>
<sequence>MKNTMRLIPVIMFLGACTMEEPISEFLDDQSTEPGLVVESIFTNKAVVQQVKLTFSQTAGELNDEAVPVEGANLLITGNDQEYVLLEVKPGIYETEGPVKGEIGQRYTLRIEYQGNIYEGSDMLEPIASHQPIELVMEIDGFYSIPFRPHQFGYEEPNRYNLSVFIPDSLWTENFENVTKNRIWTYYTHPFFEPNGVFEFVATDYKTFGEHTYYLRQKKYSISDSYYDYLRALFSETEWRGSLLDSNPGKIPTNLVNLSKGNSAGIMGFFATCATDELIYKYPDRE</sequence>
<name>A0ABX0HE04_9BACT</name>
<comment type="caution">
    <text evidence="1">The sequence shown here is derived from an EMBL/GenBank/DDBJ whole genome shotgun (WGS) entry which is preliminary data.</text>
</comment>